<organism evidence="1 2">
    <name type="scientific">Populus deltoides</name>
    <name type="common">Eastern poplar</name>
    <name type="synonym">Eastern cottonwood</name>
    <dbReference type="NCBI Taxonomy" id="3696"/>
    <lineage>
        <taxon>Eukaryota</taxon>
        <taxon>Viridiplantae</taxon>
        <taxon>Streptophyta</taxon>
        <taxon>Embryophyta</taxon>
        <taxon>Tracheophyta</taxon>
        <taxon>Spermatophyta</taxon>
        <taxon>Magnoliopsida</taxon>
        <taxon>eudicotyledons</taxon>
        <taxon>Gunneridae</taxon>
        <taxon>Pentapetalae</taxon>
        <taxon>rosids</taxon>
        <taxon>fabids</taxon>
        <taxon>Malpighiales</taxon>
        <taxon>Salicaceae</taxon>
        <taxon>Saliceae</taxon>
        <taxon>Populus</taxon>
    </lineage>
</organism>
<evidence type="ECO:0000313" key="1">
    <source>
        <dbReference type="EMBL" id="KAH8517532.1"/>
    </source>
</evidence>
<dbReference type="InterPro" id="IPR012340">
    <property type="entry name" value="NA-bd_OB-fold"/>
</dbReference>
<dbReference type="Proteomes" id="UP000807159">
    <property type="component" value="Chromosome 2"/>
</dbReference>
<dbReference type="Gene3D" id="2.40.50.140">
    <property type="entry name" value="Nucleic acid-binding proteins"/>
    <property type="match status" value="1"/>
</dbReference>
<reference evidence="1" key="1">
    <citation type="journal article" date="2021" name="J. Hered.">
        <title>Genome Assembly of Salicaceae Populus deltoides (Eastern Cottonwood) I-69 Based on Nanopore Sequencing and Hi-C Technologies.</title>
        <authorList>
            <person name="Bai S."/>
            <person name="Wu H."/>
            <person name="Zhang J."/>
            <person name="Pan Z."/>
            <person name="Zhao W."/>
            <person name="Li Z."/>
            <person name="Tong C."/>
        </authorList>
    </citation>
    <scope>NUCLEOTIDE SEQUENCE</scope>
    <source>
        <tissue evidence="1">Leaf</tissue>
    </source>
</reference>
<protein>
    <submittedName>
        <fullName evidence="1">Uncharacterized protein</fullName>
    </submittedName>
</protein>
<dbReference type="GO" id="GO:2000042">
    <property type="term" value="P:negative regulation of double-strand break repair via homologous recombination"/>
    <property type="evidence" value="ECO:0007669"/>
    <property type="project" value="TreeGrafter"/>
</dbReference>
<evidence type="ECO:0000313" key="2">
    <source>
        <dbReference type="Proteomes" id="UP000807159"/>
    </source>
</evidence>
<keyword evidence="2" id="KW-1185">Reference proteome</keyword>
<proteinExistence type="predicted"/>
<comment type="caution">
    <text evidence="1">The sequence shown here is derived from an EMBL/GenBank/DDBJ whole genome shotgun (WGS) entry which is preliminary data.</text>
</comment>
<sequence length="177" mass="19608">MGYSLAALKLLRVQLKEASETPSQNALTLGGILFQRGILVSNDGDGRLLLDDSTGVIELCLSGDFRLRHWDLGMYVMVVGGYFVRPGETLARRMVDLSALPDEKQCEKGTAVLELQNFCRCIYVRVLEIFCKSEFLENMEASFIQVSCLGASASSPSRVLKAKGCWRGSCFERNALR</sequence>
<dbReference type="GO" id="GO:0033045">
    <property type="term" value="P:regulation of sister chromatid segregation"/>
    <property type="evidence" value="ECO:0007669"/>
    <property type="project" value="TreeGrafter"/>
</dbReference>
<dbReference type="EMBL" id="JACEGQ020000002">
    <property type="protein sequence ID" value="KAH8517532.1"/>
    <property type="molecule type" value="Genomic_DNA"/>
</dbReference>
<gene>
    <name evidence="1" type="ORF">H0E87_005455</name>
</gene>
<dbReference type="Pfam" id="PF16100">
    <property type="entry name" value="RMI2"/>
    <property type="match status" value="1"/>
</dbReference>
<dbReference type="PANTHER" id="PTHR33962">
    <property type="entry name" value="RECQ-MEDIATED GENOME INSTABILITY PROTEIN 2 RMI2"/>
    <property type="match status" value="1"/>
</dbReference>
<dbReference type="PANTHER" id="PTHR33962:SF1">
    <property type="entry name" value="RECQ-MEDIATED GENOME INSTABILITY PROTEIN 2"/>
    <property type="match status" value="1"/>
</dbReference>
<dbReference type="InterPro" id="IPR032245">
    <property type="entry name" value="RMI2"/>
</dbReference>
<accession>A0A8T2ZL44</accession>
<name>A0A8T2ZL44_POPDE</name>
<dbReference type="AlphaFoldDB" id="A0A8T2ZL44"/>
<dbReference type="GO" id="GO:0016607">
    <property type="term" value="C:nuclear speck"/>
    <property type="evidence" value="ECO:0007669"/>
    <property type="project" value="TreeGrafter"/>
</dbReference>
<dbReference type="GO" id="GO:0006281">
    <property type="term" value="P:DNA repair"/>
    <property type="evidence" value="ECO:0007669"/>
    <property type="project" value="TreeGrafter"/>
</dbReference>
<dbReference type="GO" id="GO:0005829">
    <property type="term" value="C:cytosol"/>
    <property type="evidence" value="ECO:0007669"/>
    <property type="project" value="TreeGrafter"/>
</dbReference>
<dbReference type="GO" id="GO:0043007">
    <property type="term" value="P:maintenance of rDNA"/>
    <property type="evidence" value="ECO:0007669"/>
    <property type="project" value="TreeGrafter"/>
</dbReference>